<reference evidence="1" key="1">
    <citation type="journal article" date="2020" name="Stud. Mycol.">
        <title>101 Dothideomycetes genomes: a test case for predicting lifestyles and emergence of pathogens.</title>
        <authorList>
            <person name="Haridas S."/>
            <person name="Albert R."/>
            <person name="Binder M."/>
            <person name="Bloem J."/>
            <person name="Labutti K."/>
            <person name="Salamov A."/>
            <person name="Andreopoulos B."/>
            <person name="Baker S."/>
            <person name="Barry K."/>
            <person name="Bills G."/>
            <person name="Bluhm B."/>
            <person name="Cannon C."/>
            <person name="Castanera R."/>
            <person name="Culley D."/>
            <person name="Daum C."/>
            <person name="Ezra D."/>
            <person name="Gonzalez J."/>
            <person name="Henrissat B."/>
            <person name="Kuo A."/>
            <person name="Liang C."/>
            <person name="Lipzen A."/>
            <person name="Lutzoni F."/>
            <person name="Magnuson J."/>
            <person name="Mondo S."/>
            <person name="Nolan M."/>
            <person name="Ohm R."/>
            <person name="Pangilinan J."/>
            <person name="Park H.-J."/>
            <person name="Ramirez L."/>
            <person name="Alfaro M."/>
            <person name="Sun H."/>
            <person name="Tritt A."/>
            <person name="Yoshinaga Y."/>
            <person name="Zwiers L.-H."/>
            <person name="Turgeon B."/>
            <person name="Goodwin S."/>
            <person name="Spatafora J."/>
            <person name="Crous P."/>
            <person name="Grigoriev I."/>
        </authorList>
    </citation>
    <scope>NUCLEOTIDE SEQUENCE</scope>
    <source>
        <strain evidence="1">CBS 122681</strain>
    </source>
</reference>
<dbReference type="Proteomes" id="UP000799324">
    <property type="component" value="Unassembled WGS sequence"/>
</dbReference>
<evidence type="ECO:0000313" key="1">
    <source>
        <dbReference type="EMBL" id="KAF2652951.1"/>
    </source>
</evidence>
<dbReference type="OrthoDB" id="3793678at2759"/>
<evidence type="ECO:0000313" key="2">
    <source>
        <dbReference type="Proteomes" id="UP000799324"/>
    </source>
</evidence>
<proteinExistence type="predicted"/>
<sequence length="320" mass="36136">MYFDTLPRANRASLLEGPTVFLILNYSGTNQDRAHQVDIAQGIATSERCKQLSDHHLHSPHNRYKIEIPQAALVAASSVFRTFIQSKSASTSIELDFGGILPGYALEVVDWYVRSLRTERWQPFPVSLDVAGLDYGDADRRDWWYYYYVYVAMRNLHLDTAITAPLQDFLCDKTERCGLCDGFEGLVQVLKHLREDDPVVDFACRRHAGFLSRGSWLMYEAAYVKTVELFPWFQGKIEGMIAELSGDGKSEGEWDDEPEEDLEDEQLGMIIDGLGEVADTQDAVHVDKDDGLIEGARPVIAEGQSFYGMTMGIEEMHFGD</sequence>
<protein>
    <recommendedName>
        <fullName evidence="3">BTB domain-containing protein</fullName>
    </recommendedName>
</protein>
<accession>A0A6A6T1B0</accession>
<name>A0A6A6T1B0_9PLEO</name>
<gene>
    <name evidence="1" type="ORF">K491DRAFT_25074</name>
</gene>
<dbReference type="AlphaFoldDB" id="A0A6A6T1B0"/>
<evidence type="ECO:0008006" key="3">
    <source>
        <dbReference type="Google" id="ProtNLM"/>
    </source>
</evidence>
<dbReference type="EMBL" id="MU004390">
    <property type="protein sequence ID" value="KAF2652951.1"/>
    <property type="molecule type" value="Genomic_DNA"/>
</dbReference>
<keyword evidence="2" id="KW-1185">Reference proteome</keyword>
<organism evidence="1 2">
    <name type="scientific">Lophiostoma macrostomum CBS 122681</name>
    <dbReference type="NCBI Taxonomy" id="1314788"/>
    <lineage>
        <taxon>Eukaryota</taxon>
        <taxon>Fungi</taxon>
        <taxon>Dikarya</taxon>
        <taxon>Ascomycota</taxon>
        <taxon>Pezizomycotina</taxon>
        <taxon>Dothideomycetes</taxon>
        <taxon>Pleosporomycetidae</taxon>
        <taxon>Pleosporales</taxon>
        <taxon>Lophiostomataceae</taxon>
        <taxon>Lophiostoma</taxon>
    </lineage>
</organism>